<sequence>MIKSTDFAHGHVLIFRGAFAIAVTSIFEIVTTGTAGGMSINFKSIFRSAGEHLLREAYQLLEIFCSLERHIQESRMKLKVEFLGQASILSWSGVYVVNPCAYSAYSCCIPLPLKVGPLKSSLNVCTI</sequence>
<accession>A0AA88J8P4</accession>
<dbReference type="Proteomes" id="UP001187192">
    <property type="component" value="Unassembled WGS sequence"/>
</dbReference>
<reference evidence="1" key="1">
    <citation type="submission" date="2023-07" db="EMBL/GenBank/DDBJ databases">
        <title>draft genome sequence of fig (Ficus carica).</title>
        <authorList>
            <person name="Takahashi T."/>
            <person name="Nishimura K."/>
        </authorList>
    </citation>
    <scope>NUCLEOTIDE SEQUENCE</scope>
</reference>
<keyword evidence="2" id="KW-1185">Reference proteome</keyword>
<proteinExistence type="predicted"/>
<feature type="non-terminal residue" evidence="1">
    <location>
        <position position="1"/>
    </location>
</feature>
<evidence type="ECO:0000313" key="1">
    <source>
        <dbReference type="EMBL" id="GMN63966.1"/>
    </source>
</evidence>
<gene>
    <name evidence="1" type="ORF">TIFTF001_033049</name>
</gene>
<dbReference type="AlphaFoldDB" id="A0AA88J8P4"/>
<comment type="caution">
    <text evidence="1">The sequence shown here is derived from an EMBL/GenBank/DDBJ whole genome shotgun (WGS) entry which is preliminary data.</text>
</comment>
<organism evidence="1 2">
    <name type="scientific">Ficus carica</name>
    <name type="common">Common fig</name>
    <dbReference type="NCBI Taxonomy" id="3494"/>
    <lineage>
        <taxon>Eukaryota</taxon>
        <taxon>Viridiplantae</taxon>
        <taxon>Streptophyta</taxon>
        <taxon>Embryophyta</taxon>
        <taxon>Tracheophyta</taxon>
        <taxon>Spermatophyta</taxon>
        <taxon>Magnoliopsida</taxon>
        <taxon>eudicotyledons</taxon>
        <taxon>Gunneridae</taxon>
        <taxon>Pentapetalae</taxon>
        <taxon>rosids</taxon>
        <taxon>fabids</taxon>
        <taxon>Rosales</taxon>
        <taxon>Moraceae</taxon>
        <taxon>Ficeae</taxon>
        <taxon>Ficus</taxon>
    </lineage>
</organism>
<name>A0AA88J8P4_FICCA</name>
<dbReference type="EMBL" id="BTGU01000164">
    <property type="protein sequence ID" value="GMN63966.1"/>
    <property type="molecule type" value="Genomic_DNA"/>
</dbReference>
<protein>
    <submittedName>
        <fullName evidence="1">Uncharacterized protein</fullName>
    </submittedName>
</protein>
<evidence type="ECO:0000313" key="2">
    <source>
        <dbReference type="Proteomes" id="UP001187192"/>
    </source>
</evidence>